<organism evidence="3 4">
    <name type="scientific">Aegilops tauschii subsp. strangulata</name>
    <name type="common">Goatgrass</name>
    <dbReference type="NCBI Taxonomy" id="200361"/>
    <lineage>
        <taxon>Eukaryota</taxon>
        <taxon>Viridiplantae</taxon>
        <taxon>Streptophyta</taxon>
        <taxon>Embryophyta</taxon>
        <taxon>Tracheophyta</taxon>
        <taxon>Spermatophyta</taxon>
        <taxon>Magnoliopsida</taxon>
        <taxon>Liliopsida</taxon>
        <taxon>Poales</taxon>
        <taxon>Poaceae</taxon>
        <taxon>BOP clade</taxon>
        <taxon>Pooideae</taxon>
        <taxon>Triticodae</taxon>
        <taxon>Triticeae</taxon>
        <taxon>Triticinae</taxon>
        <taxon>Aegilops</taxon>
    </lineage>
</organism>
<reference evidence="3" key="5">
    <citation type="journal article" date="2021" name="G3 (Bethesda)">
        <title>Aegilops tauschii genome assembly Aet v5.0 features greater sequence contiguity and improved annotation.</title>
        <authorList>
            <person name="Wang L."/>
            <person name="Zhu T."/>
            <person name="Rodriguez J.C."/>
            <person name="Deal K.R."/>
            <person name="Dubcovsky J."/>
            <person name="McGuire P.E."/>
            <person name="Lux T."/>
            <person name="Spannagl M."/>
            <person name="Mayer K.F.X."/>
            <person name="Baldrich P."/>
            <person name="Meyers B.C."/>
            <person name="Huo N."/>
            <person name="Gu Y.Q."/>
            <person name="Zhou H."/>
            <person name="Devos K.M."/>
            <person name="Bennetzen J.L."/>
            <person name="Unver T."/>
            <person name="Budak H."/>
            <person name="Gulick P.J."/>
            <person name="Galiba G."/>
            <person name="Kalapos B."/>
            <person name="Nelson D.R."/>
            <person name="Li P."/>
            <person name="You F.M."/>
            <person name="Luo M.C."/>
            <person name="Dvorak J."/>
        </authorList>
    </citation>
    <scope>NUCLEOTIDE SEQUENCE [LARGE SCALE GENOMIC DNA]</scope>
    <source>
        <strain evidence="3">cv. AL8/78</strain>
    </source>
</reference>
<dbReference type="AlphaFoldDB" id="A0A453PWW7"/>
<reference evidence="3" key="4">
    <citation type="submission" date="2019-03" db="UniProtKB">
        <authorList>
            <consortium name="EnsemblPlants"/>
        </authorList>
    </citation>
    <scope>IDENTIFICATION</scope>
</reference>
<reference evidence="4" key="2">
    <citation type="journal article" date="2017" name="Nat. Plants">
        <title>The Aegilops tauschii genome reveals multiple impacts of transposons.</title>
        <authorList>
            <person name="Zhao G."/>
            <person name="Zou C."/>
            <person name="Li K."/>
            <person name="Wang K."/>
            <person name="Li T."/>
            <person name="Gao L."/>
            <person name="Zhang X."/>
            <person name="Wang H."/>
            <person name="Yang Z."/>
            <person name="Liu X."/>
            <person name="Jiang W."/>
            <person name="Mao L."/>
            <person name="Kong X."/>
            <person name="Jiao Y."/>
            <person name="Jia J."/>
        </authorList>
    </citation>
    <scope>NUCLEOTIDE SEQUENCE [LARGE SCALE GENOMIC DNA]</scope>
    <source>
        <strain evidence="4">cv. AL8/78</strain>
    </source>
</reference>
<feature type="compositionally biased region" description="Basic residues" evidence="1">
    <location>
        <begin position="378"/>
        <end position="392"/>
    </location>
</feature>
<accession>A0A453PWW7</accession>
<dbReference type="Pfam" id="PF03399">
    <property type="entry name" value="SAC3_GANP"/>
    <property type="match status" value="1"/>
</dbReference>
<feature type="compositionally biased region" description="Basic and acidic residues" evidence="1">
    <location>
        <begin position="255"/>
        <end position="269"/>
    </location>
</feature>
<dbReference type="EnsemblPlants" id="AET6Gv20889800.12">
    <property type="protein sequence ID" value="AET6Gv20889800.12"/>
    <property type="gene ID" value="AET6Gv20889800"/>
</dbReference>
<feature type="compositionally biased region" description="Basic and acidic residues" evidence="1">
    <location>
        <begin position="200"/>
        <end position="215"/>
    </location>
</feature>
<evidence type="ECO:0000313" key="4">
    <source>
        <dbReference type="Proteomes" id="UP000015105"/>
    </source>
</evidence>
<feature type="region of interest" description="Disordered" evidence="1">
    <location>
        <begin position="1"/>
        <end position="60"/>
    </location>
</feature>
<dbReference type="STRING" id="200361.A0A453PWW7"/>
<feature type="compositionally biased region" description="Basic residues" evidence="1">
    <location>
        <begin position="1"/>
        <end position="16"/>
    </location>
</feature>
<evidence type="ECO:0000259" key="2">
    <source>
        <dbReference type="Pfam" id="PF03399"/>
    </source>
</evidence>
<feature type="region of interest" description="Disordered" evidence="1">
    <location>
        <begin position="75"/>
        <end position="116"/>
    </location>
</feature>
<reference evidence="3" key="3">
    <citation type="journal article" date="2017" name="Nature">
        <title>Genome sequence of the progenitor of the wheat D genome Aegilops tauschii.</title>
        <authorList>
            <person name="Luo M.C."/>
            <person name="Gu Y.Q."/>
            <person name="Puiu D."/>
            <person name="Wang H."/>
            <person name="Twardziok S.O."/>
            <person name="Deal K.R."/>
            <person name="Huo N."/>
            <person name="Zhu T."/>
            <person name="Wang L."/>
            <person name="Wang Y."/>
            <person name="McGuire P.E."/>
            <person name="Liu S."/>
            <person name="Long H."/>
            <person name="Ramasamy R.K."/>
            <person name="Rodriguez J.C."/>
            <person name="Van S.L."/>
            <person name="Yuan L."/>
            <person name="Wang Z."/>
            <person name="Xia Z."/>
            <person name="Xiao L."/>
            <person name="Anderson O.D."/>
            <person name="Ouyang S."/>
            <person name="Liang Y."/>
            <person name="Zimin A.V."/>
            <person name="Pertea G."/>
            <person name="Qi P."/>
            <person name="Bennetzen J.L."/>
            <person name="Dai X."/>
            <person name="Dawson M.W."/>
            <person name="Muller H.G."/>
            <person name="Kugler K."/>
            <person name="Rivarola-Duarte L."/>
            <person name="Spannagl M."/>
            <person name="Mayer K.F.X."/>
            <person name="Lu F.H."/>
            <person name="Bevan M.W."/>
            <person name="Leroy P."/>
            <person name="Li P."/>
            <person name="You F.M."/>
            <person name="Sun Q."/>
            <person name="Liu Z."/>
            <person name="Lyons E."/>
            <person name="Wicker T."/>
            <person name="Salzberg S.L."/>
            <person name="Devos K.M."/>
            <person name="Dvorak J."/>
        </authorList>
    </citation>
    <scope>NUCLEOTIDE SEQUENCE [LARGE SCALE GENOMIC DNA]</scope>
    <source>
        <strain evidence="3">cv. AL8/78</strain>
    </source>
</reference>
<protein>
    <recommendedName>
        <fullName evidence="2">SAC3/GANP/THP3 conserved domain-containing protein</fullName>
    </recommendedName>
</protein>
<proteinExistence type="predicted"/>
<sequence>MDPRRRLGRSPPRKRERQASPANDYRNRHLWRSPPRDFAPSWTGAPSPPAAFLERPPSPPLPLWRYIDYSREEPYGPRPRFEPWRVSSPSGPQREADSFGNGFLDHDWPEYSRESNYGTPTSTRFLEFADSFPGQSRFERGRGDDFRRPNRSLPRSPMDWDLPRGHSPFFADEHQCSSSRPRDWTPALDDRRRRGSSPPGRHEGRGHVQSRDETFYRSGPFPVERGRGDGFEATPRPRFSHGAMFPERSPAIILEGERRWTPSPQDRRRGALFPGSDGHDRWTQRSMERLGQQSSPRGDRGGSFLETGDRGERYPLGPPPPHNLGGGSGGGFPPRRFFRGRGGLQQTGPPGGSGRQRSPRQSSVLPALRTEPEASGGSRRKGKAFPRKRSPRPVRGVLSEKQVAGAIKSTGVEEPQGPSESKHDDSNGAVRPEAADNEGAIKPEATVDEGDGTGLIVGMCTDVQKGYFRLTGPPDATKIRPKPVLVEALKFVQVSSKDYNFKTDQLKSIRQDMTIQNIEDELSVQQVYEYHARLALCNRDMAELNLCLTKLHCLYGNKRNGGHHGEFAAYVILLSAIQDKNTELMSKLGRLSSDLKQQEAVKHAKEVAHSIQTGNYASFFKLYKVAPNLNGYLMCLCFEKMRFEGLKCMAKAYATKIPVKYVSKILGFAAVDGSVDWLKSHGAVLSSFENGEMALLPKDSTALVSTPVVAADGIRAFQAH</sequence>
<keyword evidence="4" id="KW-1185">Reference proteome</keyword>
<feature type="compositionally biased region" description="Basic and acidic residues" evidence="1">
    <location>
        <begin position="104"/>
        <end position="113"/>
    </location>
</feature>
<dbReference type="GO" id="GO:0005634">
    <property type="term" value="C:nucleus"/>
    <property type="evidence" value="ECO:0007669"/>
    <property type="project" value="TreeGrafter"/>
</dbReference>
<dbReference type="Gene3D" id="1.25.40.990">
    <property type="match status" value="1"/>
</dbReference>
<reference evidence="4" key="1">
    <citation type="journal article" date="2014" name="Science">
        <title>Ancient hybridizations among the ancestral genomes of bread wheat.</title>
        <authorList>
            <consortium name="International Wheat Genome Sequencing Consortium,"/>
            <person name="Marcussen T."/>
            <person name="Sandve S.R."/>
            <person name="Heier L."/>
            <person name="Spannagl M."/>
            <person name="Pfeifer M."/>
            <person name="Jakobsen K.S."/>
            <person name="Wulff B.B."/>
            <person name="Steuernagel B."/>
            <person name="Mayer K.F."/>
            <person name="Olsen O.A."/>
        </authorList>
    </citation>
    <scope>NUCLEOTIDE SEQUENCE [LARGE SCALE GENOMIC DNA]</scope>
    <source>
        <strain evidence="4">cv. AL8/78</strain>
    </source>
</reference>
<dbReference type="Gramene" id="AET6Gv20889800.12">
    <property type="protein sequence ID" value="AET6Gv20889800.12"/>
    <property type="gene ID" value="AET6Gv20889800"/>
</dbReference>
<feature type="domain" description="SAC3/GANP/THP3 conserved" evidence="2">
    <location>
        <begin position="473"/>
        <end position="683"/>
    </location>
</feature>
<dbReference type="InterPro" id="IPR045107">
    <property type="entry name" value="SAC3/GANP/THP3"/>
</dbReference>
<evidence type="ECO:0000313" key="3">
    <source>
        <dbReference type="EnsemblPlants" id="AET6Gv20889800.12"/>
    </source>
</evidence>
<feature type="compositionally biased region" description="Basic and acidic residues" evidence="1">
    <location>
        <begin position="137"/>
        <end position="148"/>
    </location>
</feature>
<feature type="compositionally biased region" description="Gly residues" evidence="1">
    <location>
        <begin position="340"/>
        <end position="354"/>
    </location>
</feature>
<dbReference type="PANTHER" id="PTHR12436">
    <property type="entry name" value="80 KDA MCM3-ASSOCIATED PROTEIN"/>
    <property type="match status" value="1"/>
</dbReference>
<dbReference type="PANTHER" id="PTHR12436:SF4">
    <property type="entry name" value="LEUKOCYTE RECEPTOR CLUSTER MEMBER 8"/>
    <property type="match status" value="1"/>
</dbReference>
<evidence type="ECO:0000256" key="1">
    <source>
        <dbReference type="SAM" id="MobiDB-lite"/>
    </source>
</evidence>
<feature type="compositionally biased region" description="Basic and acidic residues" evidence="1">
    <location>
        <begin position="171"/>
        <end position="192"/>
    </location>
</feature>
<dbReference type="Proteomes" id="UP000015105">
    <property type="component" value="Chromosome 6D"/>
</dbReference>
<feature type="region of interest" description="Disordered" evidence="1">
    <location>
        <begin position="128"/>
        <end position="449"/>
    </location>
</feature>
<feature type="compositionally biased region" description="Basic and acidic residues" evidence="1">
    <location>
        <begin position="277"/>
        <end position="288"/>
    </location>
</feature>
<dbReference type="InterPro" id="IPR005062">
    <property type="entry name" value="SAC3/GANP/THP3_conserved"/>
</dbReference>
<name>A0A453PWW7_AEGTS</name>